<comment type="caution">
    <text evidence="1">The sequence shown here is derived from an EMBL/GenBank/DDBJ whole genome shotgun (WGS) entry which is preliminary data.</text>
</comment>
<evidence type="ECO:0000313" key="2">
    <source>
        <dbReference type="Proteomes" id="UP000789702"/>
    </source>
</evidence>
<feature type="non-terminal residue" evidence="1">
    <location>
        <position position="1"/>
    </location>
</feature>
<accession>A0ACA9NKQ3</accession>
<evidence type="ECO:0000313" key="1">
    <source>
        <dbReference type="EMBL" id="CAG8652653.1"/>
    </source>
</evidence>
<protein>
    <submittedName>
        <fullName evidence="1">7592_t:CDS:1</fullName>
    </submittedName>
</protein>
<name>A0ACA9NKQ3_9GLOM</name>
<organism evidence="1 2">
    <name type="scientific">Dentiscutata heterogama</name>
    <dbReference type="NCBI Taxonomy" id="1316150"/>
    <lineage>
        <taxon>Eukaryota</taxon>
        <taxon>Fungi</taxon>
        <taxon>Fungi incertae sedis</taxon>
        <taxon>Mucoromycota</taxon>
        <taxon>Glomeromycotina</taxon>
        <taxon>Glomeromycetes</taxon>
        <taxon>Diversisporales</taxon>
        <taxon>Gigasporaceae</taxon>
        <taxon>Dentiscutata</taxon>
    </lineage>
</organism>
<keyword evidence="2" id="KW-1185">Reference proteome</keyword>
<reference evidence="1" key="1">
    <citation type="submission" date="2021-06" db="EMBL/GenBank/DDBJ databases">
        <authorList>
            <person name="Kallberg Y."/>
            <person name="Tangrot J."/>
            <person name="Rosling A."/>
        </authorList>
    </citation>
    <scope>NUCLEOTIDE SEQUENCE</scope>
    <source>
        <strain evidence="1">IL203A</strain>
    </source>
</reference>
<proteinExistence type="predicted"/>
<dbReference type="EMBL" id="CAJVPU010016363">
    <property type="protein sequence ID" value="CAG8652653.1"/>
    <property type="molecule type" value="Genomic_DNA"/>
</dbReference>
<sequence length="54" mass="6451">MKENIILEANFNTIINEWKKLLINEKFEEETNNLDTEIDFFNLEIHPAENQATK</sequence>
<gene>
    <name evidence="1" type="ORF">DHETER_LOCUS9374</name>
</gene>
<dbReference type="Proteomes" id="UP000789702">
    <property type="component" value="Unassembled WGS sequence"/>
</dbReference>